<accession>A0A261SF10</accession>
<organism evidence="2 3">
    <name type="scientific">Bordetella genomosp. 1</name>
    <dbReference type="NCBI Taxonomy" id="1395607"/>
    <lineage>
        <taxon>Bacteria</taxon>
        <taxon>Pseudomonadati</taxon>
        <taxon>Pseudomonadota</taxon>
        <taxon>Betaproteobacteria</taxon>
        <taxon>Burkholderiales</taxon>
        <taxon>Alcaligenaceae</taxon>
        <taxon>Bordetella</taxon>
    </lineage>
</organism>
<dbReference type="AlphaFoldDB" id="A0A261SF10"/>
<comment type="caution">
    <text evidence="2">The sequence shown here is derived from an EMBL/GenBank/DDBJ whole genome shotgun (WGS) entry which is preliminary data.</text>
</comment>
<proteinExistence type="predicted"/>
<dbReference type="EMBL" id="NEVL01000003">
    <property type="protein sequence ID" value="OZI35400.1"/>
    <property type="molecule type" value="Genomic_DNA"/>
</dbReference>
<evidence type="ECO:0008006" key="4">
    <source>
        <dbReference type="Google" id="ProtNLM"/>
    </source>
</evidence>
<protein>
    <recommendedName>
        <fullName evidence="4">Lysozyme inhibitor LprI N-terminal domain-containing protein</fullName>
    </recommendedName>
</protein>
<keyword evidence="1" id="KW-0732">Signal</keyword>
<dbReference type="Gene3D" id="1.20.1270.180">
    <property type="match status" value="1"/>
</dbReference>
<sequence length="127" mass="13651">MIRVLSGFAFFAVAAVASAASSVDYDARYDLCLTEAGGANNTSVLNCSGSVNADVKAEMNTLYDKLHTRLVGESVADADKLEATQKAVYRNGQCDLAPSYVGSPMYGYCPLMLNIQRVKELRELLGE</sequence>
<name>A0A261SF10_9BORD</name>
<dbReference type="Proteomes" id="UP000217005">
    <property type="component" value="Unassembled WGS sequence"/>
</dbReference>
<evidence type="ECO:0000313" key="3">
    <source>
        <dbReference type="Proteomes" id="UP000217005"/>
    </source>
</evidence>
<feature type="signal peptide" evidence="1">
    <location>
        <begin position="1"/>
        <end position="19"/>
    </location>
</feature>
<evidence type="ECO:0000256" key="1">
    <source>
        <dbReference type="SAM" id="SignalP"/>
    </source>
</evidence>
<evidence type="ECO:0000313" key="2">
    <source>
        <dbReference type="EMBL" id="OZI35400.1"/>
    </source>
</evidence>
<dbReference type="OrthoDB" id="7340239at2"/>
<feature type="chain" id="PRO_5012650189" description="Lysozyme inhibitor LprI N-terminal domain-containing protein" evidence="1">
    <location>
        <begin position="20"/>
        <end position="127"/>
    </location>
</feature>
<dbReference type="RefSeq" id="WP_094826209.1">
    <property type="nucleotide sequence ID" value="NZ_NEVL01000003.1"/>
</dbReference>
<reference evidence="2 3" key="1">
    <citation type="submission" date="2017-05" db="EMBL/GenBank/DDBJ databases">
        <title>Complete and WGS of Bordetella genogroups.</title>
        <authorList>
            <person name="Spilker T."/>
            <person name="LiPuma J."/>
        </authorList>
    </citation>
    <scope>NUCLEOTIDE SEQUENCE [LARGE SCALE GENOMIC DNA]</scope>
    <source>
        <strain evidence="2 3">AU17610</strain>
    </source>
</reference>
<gene>
    <name evidence="2" type="ORF">CEG14_09920</name>
</gene>